<dbReference type="Gene3D" id="3.40.50.12780">
    <property type="entry name" value="N-terminal domain of ligase-like"/>
    <property type="match status" value="1"/>
</dbReference>
<keyword evidence="5" id="KW-0436">Ligase</keyword>
<sequence length="707" mass="78626">MHRYKHFAIRGIYGHWGHQGQGYQIMSSSLRVTQSRSASHVPSSSTIPSFTTLVEMQQSVARTQGKKDFLGYKPCPSSKYKWITYQAFNDMVGKAKFVLREAGIGPGDKVAALSGNRVEWAVGCMASLSLGATWVPMYEQQRLTECEYILRDSGAKLLLVGSREAYDKTRHFLTRPSRNPAFAQGDALSVINMQESKTVSSLKDIWTFDVDVPARMARVTGVMTAEADACFASAVVRPDDVAVLIYTSGTTGTPKGVELTHRNLCTNIEGMWEVVRPEDMPNALSLAFLPWAHSIGMNCELFNMMSRGARVALAQDMTTIASDIKEVRPNILFAVPTLYKKVYDRIQDKITSQGKWSRWLVDKAVAVAEKRLEILREGKRLSLGLQAQYEVLDHIVLSKLRDTLGGRVRISPVGGSKMSLPVTRFFEAALGIAILEGYGLSETSPLLSISRPDIQIRRLGSVGQAVKGAELAVVRDGLRVPEGEEGEIWASGPMVFKGYLKKKEETAAAFGEMDGKKWFRTGDLGTLEQGFLTITGRLKELYKLENGKYVCAPVVEKALLESEYIFQVVLYGADLPFNTALIVPNWEKLTAWCVSKKLPGLSASSRKTEIRTHPEVQAFMRENIVLACKDKMKKYEMPQKWLLLEEPFTVENEMLTPKMSIKRHAVIKAYGSALNAIYDQANVASYPKSRAKETPDTQQPYEDALAA</sequence>
<dbReference type="InterPro" id="IPR042099">
    <property type="entry name" value="ANL_N_sf"/>
</dbReference>
<dbReference type="OMA" id="EGEICCY"/>
<dbReference type="OrthoDB" id="1700726at2759"/>
<evidence type="ECO:0000256" key="2">
    <source>
        <dbReference type="ARBA" id="ARBA00022840"/>
    </source>
</evidence>
<dbReference type="Pfam" id="PF00501">
    <property type="entry name" value="AMP-binding"/>
    <property type="match status" value="1"/>
</dbReference>
<proteinExistence type="predicted"/>
<dbReference type="InterPro" id="IPR000873">
    <property type="entry name" value="AMP-dep_synth/lig_dom"/>
</dbReference>
<gene>
    <name evidence="5" type="ORF">Naga_100012g66</name>
</gene>
<dbReference type="SUPFAM" id="SSF56801">
    <property type="entry name" value="Acetyl-CoA synthetase-like"/>
    <property type="match status" value="1"/>
</dbReference>
<dbReference type="PANTHER" id="PTHR43272:SF33">
    <property type="entry name" value="AMP-BINDING DOMAIN-CONTAINING PROTEIN-RELATED"/>
    <property type="match status" value="1"/>
</dbReference>
<dbReference type="AlphaFoldDB" id="W7TDI0"/>
<dbReference type="GO" id="GO:0005524">
    <property type="term" value="F:ATP binding"/>
    <property type="evidence" value="ECO:0007669"/>
    <property type="project" value="UniProtKB-KW"/>
</dbReference>
<dbReference type="InterPro" id="IPR020845">
    <property type="entry name" value="AMP-binding_CS"/>
</dbReference>
<dbReference type="PANTHER" id="PTHR43272">
    <property type="entry name" value="LONG-CHAIN-FATTY-ACID--COA LIGASE"/>
    <property type="match status" value="1"/>
</dbReference>
<dbReference type="GO" id="GO:0004467">
    <property type="term" value="F:long-chain fatty acid-CoA ligase activity"/>
    <property type="evidence" value="ECO:0007669"/>
    <property type="project" value="TreeGrafter"/>
</dbReference>
<evidence type="ECO:0000313" key="6">
    <source>
        <dbReference type="Proteomes" id="UP000019335"/>
    </source>
</evidence>
<evidence type="ECO:0000259" key="4">
    <source>
        <dbReference type="Pfam" id="PF00501"/>
    </source>
</evidence>
<feature type="domain" description="AMP-dependent synthetase/ligase" evidence="4">
    <location>
        <begin position="66"/>
        <end position="500"/>
    </location>
</feature>
<dbReference type="PROSITE" id="PS00455">
    <property type="entry name" value="AMP_BINDING"/>
    <property type="match status" value="1"/>
</dbReference>
<evidence type="ECO:0000313" key="5">
    <source>
        <dbReference type="EMBL" id="EWM21593.1"/>
    </source>
</evidence>
<dbReference type="CDD" id="cd05907">
    <property type="entry name" value="VL_LC_FACS_like"/>
    <property type="match status" value="1"/>
</dbReference>
<dbReference type="EMBL" id="AZIL01002442">
    <property type="protein sequence ID" value="EWM21593.1"/>
    <property type="molecule type" value="Genomic_DNA"/>
</dbReference>
<keyword evidence="1" id="KW-0547">Nucleotide-binding</keyword>
<organism evidence="5 6">
    <name type="scientific">Nannochloropsis gaditana</name>
    <dbReference type="NCBI Taxonomy" id="72520"/>
    <lineage>
        <taxon>Eukaryota</taxon>
        <taxon>Sar</taxon>
        <taxon>Stramenopiles</taxon>
        <taxon>Ochrophyta</taxon>
        <taxon>Eustigmatophyceae</taxon>
        <taxon>Eustigmatales</taxon>
        <taxon>Monodopsidaceae</taxon>
        <taxon>Nannochloropsis</taxon>
    </lineage>
</organism>
<evidence type="ECO:0000256" key="3">
    <source>
        <dbReference type="SAM" id="MobiDB-lite"/>
    </source>
</evidence>
<feature type="region of interest" description="Disordered" evidence="3">
    <location>
        <begin position="688"/>
        <end position="707"/>
    </location>
</feature>
<evidence type="ECO:0000256" key="1">
    <source>
        <dbReference type="ARBA" id="ARBA00022741"/>
    </source>
</evidence>
<accession>W7TDI0</accession>
<reference evidence="5 6" key="1">
    <citation type="journal article" date="2014" name="Mol. Plant">
        <title>Chromosome Scale Genome Assembly and Transcriptome Profiling of Nannochloropsis gaditana in Nitrogen Depletion.</title>
        <authorList>
            <person name="Corteggiani Carpinelli E."/>
            <person name="Telatin A."/>
            <person name="Vitulo N."/>
            <person name="Forcato C."/>
            <person name="D'Angelo M."/>
            <person name="Schiavon R."/>
            <person name="Vezzi A."/>
            <person name="Giacometti G.M."/>
            <person name="Morosinotto T."/>
            <person name="Valle G."/>
        </authorList>
    </citation>
    <scope>NUCLEOTIDE SEQUENCE [LARGE SCALE GENOMIC DNA]</scope>
    <source>
        <strain evidence="5 6">B-31</strain>
    </source>
</reference>
<comment type="caution">
    <text evidence="5">The sequence shown here is derived from an EMBL/GenBank/DDBJ whole genome shotgun (WGS) entry which is preliminary data.</text>
</comment>
<keyword evidence="6" id="KW-1185">Reference proteome</keyword>
<protein>
    <submittedName>
        <fullName evidence="5">Amp-dependent synthetase and ligase</fullName>
    </submittedName>
</protein>
<keyword evidence="2" id="KW-0067">ATP-binding</keyword>
<name>W7TDI0_9STRA</name>
<dbReference type="GO" id="GO:0016020">
    <property type="term" value="C:membrane"/>
    <property type="evidence" value="ECO:0007669"/>
    <property type="project" value="TreeGrafter"/>
</dbReference>
<dbReference type="Proteomes" id="UP000019335">
    <property type="component" value="Unassembled WGS sequence"/>
</dbReference>